<dbReference type="GO" id="GO:0005576">
    <property type="term" value="C:extracellular region"/>
    <property type="evidence" value="ECO:0007669"/>
    <property type="project" value="InterPro"/>
</dbReference>
<evidence type="ECO:0000256" key="1">
    <source>
        <dbReference type="SAM" id="MobiDB-lite"/>
    </source>
</evidence>
<feature type="compositionally biased region" description="Acidic residues" evidence="1">
    <location>
        <begin position="243"/>
        <end position="256"/>
    </location>
</feature>
<dbReference type="PANTHER" id="PTHR12824">
    <property type="entry name" value="GROUP XII SECRETORY PHOSPHOLIPASE A2 FAMILY MEMBER"/>
    <property type="match status" value="1"/>
</dbReference>
<evidence type="ECO:0000256" key="2">
    <source>
        <dbReference type="SAM" id="SignalP"/>
    </source>
</evidence>
<feature type="chain" id="PRO_5040460504" evidence="2">
    <location>
        <begin position="21"/>
        <end position="263"/>
    </location>
</feature>
<dbReference type="GO" id="GO:0004623">
    <property type="term" value="F:phospholipase A2 activity"/>
    <property type="evidence" value="ECO:0007669"/>
    <property type="project" value="InterPro"/>
</dbReference>
<sequence>MFVVKSAFLLLLSFSAVANGIDMNSMPGMDGGGKPCQMFSCSKGYAPVPKKRGSGSIMRLTSAGCDAMGGGMVVMAQSDGPEKPYAACCDEWHACYQICGSNKVQCDKAYETCVDAKCAGYDEKDCSESAKLNIMLMQFAGCGKFEGAQNAACECISKDKDKHVAARKSVLEKFYKKHNPGSVHKVEELIKKADTAPKLAKLLQKLVQKYPASIERVDDPQRASYQKMMDEARAKGDAKDDNEQPADEESDETEDLDGSKDEF</sequence>
<gene>
    <name evidence="3" type="ORF">SEMRO_1901_G304330.1</name>
</gene>
<dbReference type="GO" id="GO:0005509">
    <property type="term" value="F:calcium ion binding"/>
    <property type="evidence" value="ECO:0007669"/>
    <property type="project" value="InterPro"/>
</dbReference>
<proteinExistence type="predicted"/>
<keyword evidence="4" id="KW-1185">Reference proteome</keyword>
<feature type="region of interest" description="Disordered" evidence="1">
    <location>
        <begin position="217"/>
        <end position="263"/>
    </location>
</feature>
<dbReference type="Proteomes" id="UP001153069">
    <property type="component" value="Unassembled WGS sequence"/>
</dbReference>
<evidence type="ECO:0000313" key="4">
    <source>
        <dbReference type="Proteomes" id="UP001153069"/>
    </source>
</evidence>
<name>A0A9N8HV94_9STRA</name>
<feature type="compositionally biased region" description="Basic and acidic residues" evidence="1">
    <location>
        <begin position="228"/>
        <end position="242"/>
    </location>
</feature>
<accession>A0A9N8HV94</accession>
<dbReference type="PANTHER" id="PTHR12824:SF8">
    <property type="entry name" value="GXIVSPLA2, ISOFORM A"/>
    <property type="match status" value="1"/>
</dbReference>
<protein>
    <submittedName>
        <fullName evidence="3">Phospholipase A2, group XIIA</fullName>
    </submittedName>
</protein>
<reference evidence="3" key="1">
    <citation type="submission" date="2020-06" db="EMBL/GenBank/DDBJ databases">
        <authorList>
            <consortium name="Plant Systems Biology data submission"/>
        </authorList>
    </citation>
    <scope>NUCLEOTIDE SEQUENCE</scope>
    <source>
        <strain evidence="3">D6</strain>
    </source>
</reference>
<dbReference type="AlphaFoldDB" id="A0A9N8HV94"/>
<feature type="signal peptide" evidence="2">
    <location>
        <begin position="1"/>
        <end position="20"/>
    </location>
</feature>
<dbReference type="GO" id="GO:0016042">
    <property type="term" value="P:lipid catabolic process"/>
    <property type="evidence" value="ECO:0007669"/>
    <property type="project" value="InterPro"/>
</dbReference>
<organism evidence="3 4">
    <name type="scientific">Seminavis robusta</name>
    <dbReference type="NCBI Taxonomy" id="568900"/>
    <lineage>
        <taxon>Eukaryota</taxon>
        <taxon>Sar</taxon>
        <taxon>Stramenopiles</taxon>
        <taxon>Ochrophyta</taxon>
        <taxon>Bacillariophyta</taxon>
        <taxon>Bacillariophyceae</taxon>
        <taxon>Bacillariophycidae</taxon>
        <taxon>Naviculales</taxon>
        <taxon>Naviculaceae</taxon>
        <taxon>Seminavis</taxon>
    </lineage>
</organism>
<dbReference type="EMBL" id="CAICTM010001899">
    <property type="protein sequence ID" value="CAB9526857.1"/>
    <property type="molecule type" value="Genomic_DNA"/>
</dbReference>
<comment type="caution">
    <text evidence="3">The sequence shown here is derived from an EMBL/GenBank/DDBJ whole genome shotgun (WGS) entry which is preliminary data.</text>
</comment>
<dbReference type="InterPro" id="IPR010711">
    <property type="entry name" value="PLA2G12"/>
</dbReference>
<evidence type="ECO:0000313" key="3">
    <source>
        <dbReference type="EMBL" id="CAB9526857.1"/>
    </source>
</evidence>
<keyword evidence="2" id="KW-0732">Signal</keyword>